<dbReference type="InterPro" id="IPR016169">
    <property type="entry name" value="FAD-bd_PCMH_sub2"/>
</dbReference>
<dbReference type="EMBL" id="FWDO01000004">
    <property type="protein sequence ID" value="SLM18434.1"/>
    <property type="molecule type" value="Genomic_DNA"/>
</dbReference>
<organism evidence="9">
    <name type="scientific">uncultured spirochete</name>
    <dbReference type="NCBI Taxonomy" id="156406"/>
    <lineage>
        <taxon>Bacteria</taxon>
        <taxon>Pseudomonadati</taxon>
        <taxon>Spirochaetota</taxon>
        <taxon>Spirochaetia</taxon>
        <taxon>Spirochaetales</taxon>
        <taxon>environmental samples</taxon>
    </lineage>
</organism>
<dbReference type="InterPro" id="IPR004113">
    <property type="entry name" value="FAD-bd_oxidored_4_C"/>
</dbReference>
<dbReference type="InterPro" id="IPR016166">
    <property type="entry name" value="FAD-bd_PCMH"/>
</dbReference>
<dbReference type="EC" id="1.1.2.4" evidence="7"/>
<evidence type="ECO:0000256" key="3">
    <source>
        <dbReference type="ARBA" id="ARBA00022630"/>
    </source>
</evidence>
<accession>A0A3P3XQC4</accession>
<dbReference type="SUPFAM" id="SSF55103">
    <property type="entry name" value="FAD-linked oxidases, C-terminal domain"/>
    <property type="match status" value="1"/>
</dbReference>
<evidence type="ECO:0000259" key="8">
    <source>
        <dbReference type="PROSITE" id="PS51387"/>
    </source>
</evidence>
<dbReference type="InterPro" id="IPR016167">
    <property type="entry name" value="FAD-bd_PCMH_sub1"/>
</dbReference>
<keyword evidence="3" id="KW-0285">Flavoprotein</keyword>
<dbReference type="InterPro" id="IPR016164">
    <property type="entry name" value="FAD-linked_Oxase-like_C"/>
</dbReference>
<dbReference type="PANTHER" id="PTHR11748">
    <property type="entry name" value="D-LACTATE DEHYDROGENASE"/>
    <property type="match status" value="1"/>
</dbReference>
<evidence type="ECO:0000256" key="6">
    <source>
        <dbReference type="ARBA" id="ARBA00023002"/>
    </source>
</evidence>
<dbReference type="InterPro" id="IPR016171">
    <property type="entry name" value="Vanillyl_alc_oxidase_C-sub2"/>
</dbReference>
<evidence type="ECO:0000313" key="9">
    <source>
        <dbReference type="EMBL" id="SLM18434.1"/>
    </source>
</evidence>
<protein>
    <recommendedName>
        <fullName evidence="7">D-lactate dehydrogenase (cytochrome)</fullName>
        <ecNumber evidence="7">1.1.2.4</ecNumber>
    </recommendedName>
</protein>
<dbReference type="GO" id="GO:0004458">
    <property type="term" value="F:D-lactate dehydrogenase (cytochrome) activity"/>
    <property type="evidence" value="ECO:0007669"/>
    <property type="project" value="UniProtKB-EC"/>
</dbReference>
<dbReference type="Gene3D" id="3.30.465.10">
    <property type="match status" value="1"/>
</dbReference>
<dbReference type="InterPro" id="IPR036318">
    <property type="entry name" value="FAD-bd_PCMH-like_sf"/>
</dbReference>
<name>A0A3P3XQC4_9SPIR</name>
<comment type="cofactor">
    <cofactor evidence="1">
        <name>FAD</name>
        <dbReference type="ChEBI" id="CHEBI:57692"/>
    </cofactor>
</comment>
<dbReference type="PROSITE" id="PS51387">
    <property type="entry name" value="FAD_PCMH"/>
    <property type="match status" value="1"/>
</dbReference>
<evidence type="ECO:0000256" key="7">
    <source>
        <dbReference type="ARBA" id="ARBA00038897"/>
    </source>
</evidence>
<sequence>MVTMAIRHHHLHDPLAAIVGSKYVADEDFVLETYSRDISAFPGSMPGIIVRPGTTEEVSEIVKLANRTGYPIVLKGGGQGGSGVTKGEPTRNIVIDTGRLDKVEVDIANLKATCGAGARNSRIDDALRPYGYYANTVIGPYFTATIGGVTSGIAGAGFGKNVSSVGCNWGHILGLKVVLPTGDIITTGAGPDSNIYRKGIEFREVTGPDLTSLFIGSGGALGIITEVAIKIYPTPKYSKAASYVFDTMENIWAAQLKMAESPTALYTNLIMFEMANHMVRAMAGDMHGYGALFMAVEGDSEADVDLRLKEIEKICTGFGATKGTPALDHYAATGATGTGAFVHDVCAMSCPFMTWESMSTRSQSLEYAKGMLDILNNQFKEENAKYHTSGGLYTVPIANTMLIGITIHWDDTVPGVEEHNRKLWKAGADFMLKNGTFSAYAQGNHSSSISSAWSPTYYKVMSGIKKTLDPNNILNPGLWNL</sequence>
<keyword evidence="4" id="KW-0274">FAD</keyword>
<reference evidence="9" key="1">
    <citation type="submission" date="2017-02" db="EMBL/GenBank/DDBJ databases">
        <authorList>
            <person name="Regsiter A."/>
            <person name="William W."/>
        </authorList>
    </citation>
    <scope>NUCLEOTIDE SEQUENCE</scope>
    <source>
        <strain evidence="9">BdmA 4</strain>
    </source>
</reference>
<dbReference type="AlphaFoldDB" id="A0A3P3XQC4"/>
<dbReference type="Pfam" id="PF01565">
    <property type="entry name" value="FAD_binding_4"/>
    <property type="match status" value="1"/>
</dbReference>
<evidence type="ECO:0000256" key="2">
    <source>
        <dbReference type="ARBA" id="ARBA00008000"/>
    </source>
</evidence>
<keyword evidence="6 9" id="KW-0560">Oxidoreductase</keyword>
<feature type="domain" description="FAD-binding PCMH-type" evidence="8">
    <location>
        <begin position="41"/>
        <end position="234"/>
    </location>
</feature>
<evidence type="ECO:0000256" key="5">
    <source>
        <dbReference type="ARBA" id="ARBA00022946"/>
    </source>
</evidence>
<evidence type="ECO:0000256" key="1">
    <source>
        <dbReference type="ARBA" id="ARBA00001974"/>
    </source>
</evidence>
<comment type="similarity">
    <text evidence="2">Belongs to the FAD-binding oxidoreductase/transferase type 4 family.</text>
</comment>
<dbReference type="Gene3D" id="3.30.43.10">
    <property type="entry name" value="Uridine Diphospho-n-acetylenolpyruvylglucosamine Reductase, domain 2"/>
    <property type="match status" value="1"/>
</dbReference>
<dbReference type="GO" id="GO:1903457">
    <property type="term" value="P:lactate catabolic process"/>
    <property type="evidence" value="ECO:0007669"/>
    <property type="project" value="TreeGrafter"/>
</dbReference>
<evidence type="ECO:0000256" key="4">
    <source>
        <dbReference type="ARBA" id="ARBA00022827"/>
    </source>
</evidence>
<gene>
    <name evidence="9" type="ORF">SPIRO4BDMA_41006</name>
</gene>
<dbReference type="PANTHER" id="PTHR11748:SF111">
    <property type="entry name" value="D-LACTATE DEHYDROGENASE, MITOCHONDRIAL-RELATED"/>
    <property type="match status" value="1"/>
</dbReference>
<dbReference type="Pfam" id="PF02913">
    <property type="entry name" value="FAD-oxidase_C"/>
    <property type="match status" value="2"/>
</dbReference>
<dbReference type="InterPro" id="IPR006094">
    <property type="entry name" value="Oxid_FAD_bind_N"/>
</dbReference>
<dbReference type="Gene3D" id="1.10.45.10">
    <property type="entry name" value="Vanillyl-alcohol Oxidase, Chain A, domain 4"/>
    <property type="match status" value="1"/>
</dbReference>
<proteinExistence type="inferred from homology"/>
<dbReference type="SUPFAM" id="SSF56176">
    <property type="entry name" value="FAD-binding/transporter-associated domain-like"/>
    <property type="match status" value="1"/>
</dbReference>
<dbReference type="GO" id="GO:0071949">
    <property type="term" value="F:FAD binding"/>
    <property type="evidence" value="ECO:0007669"/>
    <property type="project" value="InterPro"/>
</dbReference>
<keyword evidence="5" id="KW-0809">Transit peptide</keyword>
<dbReference type="GO" id="GO:0008720">
    <property type="term" value="F:D-lactate dehydrogenase (NAD+) activity"/>
    <property type="evidence" value="ECO:0007669"/>
    <property type="project" value="TreeGrafter"/>
</dbReference>